<dbReference type="Gene3D" id="3.40.50.1820">
    <property type="entry name" value="alpha/beta hydrolase"/>
    <property type="match status" value="1"/>
</dbReference>
<feature type="signal peptide" evidence="3">
    <location>
        <begin position="1"/>
        <end position="41"/>
    </location>
</feature>
<accession>R9NY76</accession>
<dbReference type="eggNOG" id="ENOG502S0WE">
    <property type="taxonomic scope" value="Eukaryota"/>
</dbReference>
<sequence length="620" mass="69331">MSYQEKHPLLPTTTAPPASNRRRYLWLAVLLLLALHHLCSSRSNHSASEWGSFPRTDDPFHFLPCTNTTLPPPLDDPNPLALWTSLFDPDRTHWSFGNSSGLYLCGYLDVPLDYTSPSDPRIARLAVTKLQHSPIASNRTLIVEPGGPGGSGTNLVWRKAEKDSRMFTDSTWDVLGWDPRGVNASQPSISCFPYDADRDRFASTFLRDSPSPLHELLKTDSLNQAIFSACSRKYGDVATMLTTAFVARDLDEIRKALRSEHVDGYFVSYGTGIGQTYANMFPDKVGRLMLDGTEYVRDQRLIGGFGWAALDNITAAFEDGFLGECVDAGPDRCSLAKPLPGSTELPTKSDLISTFDQLFTNLTLRPLPGWTENSGPLIITYTSIISLIYTSLYAASTWPPLASAFHDLLQGNTSAISQYVDDSWEFDPHFPARHSSDELGMLVICSDQWDSPLPATYDVATNGEQWYLDLWKRMVSQSEIGGNGRFFDILPCRHWNATFGPPKEVYRGALNHTLSHPVLLIAETYDPATPLRNGRRLLDEMGDGNARLIALDAFSHSSRDLSKCAMDIMRRYMLTGALPDERETGCKADHRPYRDVEAHSWKDYIAELRSLSPNLVKRYR</sequence>
<dbReference type="HOGENOM" id="CLU_013364_5_2_1"/>
<dbReference type="EMBL" id="DF238777">
    <property type="protein sequence ID" value="GAC93601.1"/>
    <property type="molecule type" value="Genomic_DNA"/>
</dbReference>
<keyword evidence="2" id="KW-0378">Hydrolase</keyword>
<dbReference type="STRING" id="1305764.R9NY76"/>
<keyword evidence="7" id="KW-1185">Reference proteome</keyword>
<dbReference type="AlphaFoldDB" id="R9NY76"/>
<dbReference type="InterPro" id="IPR051601">
    <property type="entry name" value="Serine_prot/Carboxylest_S33"/>
</dbReference>
<reference evidence="7" key="1">
    <citation type="journal article" date="2013" name="Genome Announc.">
        <title>Draft genome sequence of the basidiomycetous yeast-like fungus Pseudozyma hubeiensis SY62, which produces an abundant amount of the biosurfactant mannosylerythritol lipids.</title>
        <authorList>
            <person name="Konishi M."/>
            <person name="Hatada Y."/>
            <person name="Horiuchi J."/>
        </authorList>
    </citation>
    <scope>NUCLEOTIDE SEQUENCE [LARGE SCALE GENOMIC DNA]</scope>
    <source>
        <strain evidence="7">SY62</strain>
    </source>
</reference>
<dbReference type="GO" id="GO:0016787">
    <property type="term" value="F:hydrolase activity"/>
    <property type="evidence" value="ECO:0007669"/>
    <property type="project" value="UniProtKB-KW"/>
</dbReference>
<organism evidence="6 7">
    <name type="scientific">Pseudozyma hubeiensis (strain SY62)</name>
    <name type="common">Yeast</name>
    <dbReference type="NCBI Taxonomy" id="1305764"/>
    <lineage>
        <taxon>Eukaryota</taxon>
        <taxon>Fungi</taxon>
        <taxon>Dikarya</taxon>
        <taxon>Basidiomycota</taxon>
        <taxon>Ustilaginomycotina</taxon>
        <taxon>Ustilaginomycetes</taxon>
        <taxon>Ustilaginales</taxon>
        <taxon>Ustilaginaceae</taxon>
        <taxon>Pseudozyma</taxon>
    </lineage>
</organism>
<evidence type="ECO:0000313" key="6">
    <source>
        <dbReference type="EMBL" id="GAC93601.1"/>
    </source>
</evidence>
<feature type="domain" description="AB hydrolase-1" evidence="4">
    <location>
        <begin position="140"/>
        <end position="293"/>
    </location>
</feature>
<feature type="chain" id="PRO_5004487243" evidence="3">
    <location>
        <begin position="42"/>
        <end position="620"/>
    </location>
</feature>
<evidence type="ECO:0000259" key="4">
    <source>
        <dbReference type="Pfam" id="PF00561"/>
    </source>
</evidence>
<protein>
    <submittedName>
        <fullName evidence="6">Proteinase</fullName>
    </submittedName>
</protein>
<dbReference type="SUPFAM" id="SSF53474">
    <property type="entry name" value="alpha/beta-Hydrolases"/>
    <property type="match status" value="1"/>
</dbReference>
<evidence type="ECO:0000256" key="1">
    <source>
        <dbReference type="ARBA" id="ARBA00010088"/>
    </source>
</evidence>
<keyword evidence="3" id="KW-0732">Signal</keyword>
<dbReference type="PANTHER" id="PTHR43248:SF25">
    <property type="entry name" value="AB HYDROLASE-1 DOMAIN-CONTAINING PROTEIN-RELATED"/>
    <property type="match status" value="1"/>
</dbReference>
<comment type="similarity">
    <text evidence="1">Belongs to the peptidase S33 family.</text>
</comment>
<evidence type="ECO:0000256" key="3">
    <source>
        <dbReference type="SAM" id="SignalP"/>
    </source>
</evidence>
<evidence type="ECO:0000256" key="2">
    <source>
        <dbReference type="ARBA" id="ARBA00022801"/>
    </source>
</evidence>
<dbReference type="Proteomes" id="UP000014071">
    <property type="component" value="Unassembled WGS sequence"/>
</dbReference>
<name>R9NY76_PSEHS</name>
<dbReference type="PANTHER" id="PTHR43248">
    <property type="entry name" value="2-SUCCINYL-6-HYDROXY-2,4-CYCLOHEXADIENE-1-CARBOXYLATE SYNTHASE"/>
    <property type="match status" value="1"/>
</dbReference>
<dbReference type="OrthoDB" id="425534at2759"/>
<dbReference type="InterPro" id="IPR029058">
    <property type="entry name" value="AB_hydrolase_fold"/>
</dbReference>
<feature type="domain" description="Peptidase S33 tripeptidyl aminopeptidase-like C-terminal" evidence="5">
    <location>
        <begin position="490"/>
        <end position="581"/>
    </location>
</feature>
<gene>
    <name evidence="6" type="ORF">PHSY_001166</name>
</gene>
<dbReference type="Pfam" id="PF00561">
    <property type="entry name" value="Abhydrolase_1"/>
    <property type="match status" value="1"/>
</dbReference>
<dbReference type="Pfam" id="PF08386">
    <property type="entry name" value="Abhydrolase_4"/>
    <property type="match status" value="1"/>
</dbReference>
<dbReference type="RefSeq" id="XP_012187188.1">
    <property type="nucleotide sequence ID" value="XM_012331798.1"/>
</dbReference>
<evidence type="ECO:0000313" key="7">
    <source>
        <dbReference type="Proteomes" id="UP000014071"/>
    </source>
</evidence>
<proteinExistence type="inferred from homology"/>
<dbReference type="InterPro" id="IPR013595">
    <property type="entry name" value="Pept_S33_TAP-like_C"/>
</dbReference>
<dbReference type="InterPro" id="IPR000073">
    <property type="entry name" value="AB_hydrolase_1"/>
</dbReference>
<dbReference type="GeneID" id="24106467"/>
<evidence type="ECO:0000259" key="5">
    <source>
        <dbReference type="Pfam" id="PF08386"/>
    </source>
</evidence>